<feature type="transmembrane region" description="Helical" evidence="1">
    <location>
        <begin position="110"/>
        <end position="129"/>
    </location>
</feature>
<evidence type="ECO:0000256" key="1">
    <source>
        <dbReference type="SAM" id="Phobius"/>
    </source>
</evidence>
<gene>
    <name evidence="3" type="ORF">HINF_LOCUS56681</name>
    <name evidence="2" type="ORF">HINF_LOCUS61570</name>
</gene>
<protein>
    <submittedName>
        <fullName evidence="3">Hypothetical_protein</fullName>
    </submittedName>
</protein>
<keyword evidence="4" id="KW-1185">Reference proteome</keyword>
<dbReference type="EMBL" id="CAXDID020000308">
    <property type="protein sequence ID" value="CAL6074359.1"/>
    <property type="molecule type" value="Genomic_DNA"/>
</dbReference>
<name>A0AA86RWL3_9EUKA</name>
<sequence>MTVQFLVVSRFSVSLCVISFGLHERLFRCIGIAWWWLPLMHRFINLIRFLGSVLVYLFLQIPNFVVNFRWQINFFLGFRRVGIFLSSLFLDKLFLIFHLELLLLGFRQQCLGFLFCVSYRILFIWTIIWL</sequence>
<feature type="transmembrane region" description="Helical" evidence="1">
    <location>
        <begin position="81"/>
        <end position="103"/>
    </location>
</feature>
<dbReference type="AlphaFoldDB" id="A0AA86RWL3"/>
<feature type="transmembrane region" description="Helical" evidence="1">
    <location>
        <begin position="43"/>
        <end position="61"/>
    </location>
</feature>
<evidence type="ECO:0000313" key="4">
    <source>
        <dbReference type="Proteomes" id="UP001642409"/>
    </source>
</evidence>
<reference evidence="2" key="1">
    <citation type="submission" date="2023-06" db="EMBL/GenBank/DDBJ databases">
        <authorList>
            <person name="Kurt Z."/>
        </authorList>
    </citation>
    <scope>NUCLEOTIDE SEQUENCE</scope>
</reference>
<evidence type="ECO:0000313" key="2">
    <source>
        <dbReference type="EMBL" id="CAI9973925.1"/>
    </source>
</evidence>
<comment type="caution">
    <text evidence="2">The sequence shown here is derived from an EMBL/GenBank/DDBJ whole genome shotgun (WGS) entry which is preliminary data.</text>
</comment>
<dbReference type="Proteomes" id="UP001642409">
    <property type="component" value="Unassembled WGS sequence"/>
</dbReference>
<accession>A0AA86RWL3</accession>
<proteinExistence type="predicted"/>
<organism evidence="2">
    <name type="scientific">Hexamita inflata</name>
    <dbReference type="NCBI Taxonomy" id="28002"/>
    <lineage>
        <taxon>Eukaryota</taxon>
        <taxon>Metamonada</taxon>
        <taxon>Diplomonadida</taxon>
        <taxon>Hexamitidae</taxon>
        <taxon>Hexamitinae</taxon>
        <taxon>Hexamita</taxon>
    </lineage>
</organism>
<keyword evidence="1" id="KW-0812">Transmembrane</keyword>
<reference evidence="3 4" key="2">
    <citation type="submission" date="2024-07" db="EMBL/GenBank/DDBJ databases">
        <authorList>
            <person name="Akdeniz Z."/>
        </authorList>
    </citation>
    <scope>NUCLEOTIDE SEQUENCE [LARGE SCALE GENOMIC DNA]</scope>
</reference>
<evidence type="ECO:0000313" key="3">
    <source>
        <dbReference type="EMBL" id="CAL6074359.1"/>
    </source>
</evidence>
<keyword evidence="1" id="KW-1133">Transmembrane helix</keyword>
<dbReference type="EMBL" id="CATOUU010001129">
    <property type="protein sequence ID" value="CAI9973925.1"/>
    <property type="molecule type" value="Genomic_DNA"/>
</dbReference>
<keyword evidence="1" id="KW-0472">Membrane</keyword>